<evidence type="ECO:0000256" key="6">
    <source>
        <dbReference type="HAMAP-Rule" id="MF_01023"/>
    </source>
</evidence>
<evidence type="ECO:0000256" key="2">
    <source>
        <dbReference type="ARBA" id="ARBA00011738"/>
    </source>
</evidence>
<evidence type="ECO:0000313" key="8">
    <source>
        <dbReference type="EMBL" id="MDO7787623.1"/>
    </source>
</evidence>
<organism evidence="8 9">
    <name type="scientific">Desulforamulus aquiferis</name>
    <dbReference type="NCBI Taxonomy" id="1397668"/>
    <lineage>
        <taxon>Bacteria</taxon>
        <taxon>Bacillati</taxon>
        <taxon>Bacillota</taxon>
        <taxon>Clostridia</taxon>
        <taxon>Eubacteriales</taxon>
        <taxon>Peptococcaceae</taxon>
        <taxon>Desulforamulus</taxon>
    </lineage>
</organism>
<dbReference type="InterPro" id="IPR015424">
    <property type="entry name" value="PyrdxlP-dep_Trfase"/>
</dbReference>
<dbReference type="GO" id="GO:0030170">
    <property type="term" value="F:pyridoxal phosphate binding"/>
    <property type="evidence" value="ECO:0007669"/>
    <property type="project" value="InterPro"/>
</dbReference>
<dbReference type="InterPro" id="IPR015422">
    <property type="entry name" value="PyrdxlP-dep_Trfase_small"/>
</dbReference>
<dbReference type="PANTHER" id="PTHR43643">
    <property type="entry name" value="HISTIDINOL-PHOSPHATE AMINOTRANSFERASE 2"/>
    <property type="match status" value="1"/>
</dbReference>
<comment type="pathway">
    <text evidence="6">Amino-acid biosynthesis; L-histidine biosynthesis; L-histidine from 5-phospho-alpha-D-ribose 1-diphosphate: step 7/9.</text>
</comment>
<protein>
    <recommendedName>
        <fullName evidence="6">Histidinol-phosphate aminotransferase</fullName>
        <ecNumber evidence="6">2.6.1.9</ecNumber>
    </recommendedName>
    <alternativeName>
        <fullName evidence="6">Imidazole acetol-phosphate transaminase</fullName>
    </alternativeName>
</protein>
<dbReference type="Gene3D" id="3.90.1150.10">
    <property type="entry name" value="Aspartate Aminotransferase, domain 1"/>
    <property type="match status" value="1"/>
</dbReference>
<dbReference type="SUPFAM" id="SSF53383">
    <property type="entry name" value="PLP-dependent transferases"/>
    <property type="match status" value="1"/>
</dbReference>
<dbReference type="EMBL" id="JARPTC010000014">
    <property type="protein sequence ID" value="MDO7787623.1"/>
    <property type="molecule type" value="Genomic_DNA"/>
</dbReference>
<dbReference type="NCBIfam" id="TIGR01141">
    <property type="entry name" value="hisC"/>
    <property type="match status" value="1"/>
</dbReference>
<evidence type="ECO:0000313" key="9">
    <source>
        <dbReference type="Proteomes" id="UP001172911"/>
    </source>
</evidence>
<reference evidence="8" key="2">
    <citation type="submission" date="2023-03" db="EMBL/GenBank/DDBJ databases">
        <authorList>
            <person name="Zhang Z."/>
        </authorList>
    </citation>
    <scope>NUCLEOTIDE SEQUENCE</scope>
    <source>
        <strain evidence="8">DSA</strain>
    </source>
</reference>
<comment type="caution">
    <text evidence="8">The sequence shown here is derived from an EMBL/GenBank/DDBJ whole genome shotgun (WGS) entry which is preliminary data.</text>
</comment>
<evidence type="ECO:0000259" key="7">
    <source>
        <dbReference type="Pfam" id="PF00155"/>
    </source>
</evidence>
<comment type="cofactor">
    <cofactor evidence="1 6">
        <name>pyridoxal 5'-phosphate</name>
        <dbReference type="ChEBI" id="CHEBI:597326"/>
    </cofactor>
</comment>
<dbReference type="InterPro" id="IPR050106">
    <property type="entry name" value="HistidinolP_aminotransfase"/>
</dbReference>
<dbReference type="GO" id="GO:0004400">
    <property type="term" value="F:histidinol-phosphate transaminase activity"/>
    <property type="evidence" value="ECO:0007669"/>
    <property type="project" value="UniProtKB-UniRule"/>
</dbReference>
<comment type="catalytic activity">
    <reaction evidence="6">
        <text>L-histidinol phosphate + 2-oxoglutarate = 3-(imidazol-4-yl)-2-oxopropyl phosphate + L-glutamate</text>
        <dbReference type="Rhea" id="RHEA:23744"/>
        <dbReference type="ChEBI" id="CHEBI:16810"/>
        <dbReference type="ChEBI" id="CHEBI:29985"/>
        <dbReference type="ChEBI" id="CHEBI:57766"/>
        <dbReference type="ChEBI" id="CHEBI:57980"/>
        <dbReference type="EC" id="2.6.1.9"/>
    </reaction>
</comment>
<feature type="domain" description="Aminotransferase class I/classII large" evidence="7">
    <location>
        <begin position="40"/>
        <end position="363"/>
    </location>
</feature>
<dbReference type="EC" id="2.6.1.9" evidence="6"/>
<dbReference type="RefSeq" id="WP_304542801.1">
    <property type="nucleotide sequence ID" value="NZ_JARPTC010000014.1"/>
</dbReference>
<dbReference type="AlphaFoldDB" id="A0AAW7ZDV9"/>
<comment type="similarity">
    <text evidence="6">Belongs to the class-II pyridoxal-phosphate-dependent aminotransferase family. Histidinol-phosphate aminotransferase subfamily.</text>
</comment>
<dbReference type="InterPro" id="IPR015421">
    <property type="entry name" value="PyrdxlP-dep_Trfase_major"/>
</dbReference>
<keyword evidence="6" id="KW-0368">Histidine biosynthesis</keyword>
<gene>
    <name evidence="6 8" type="primary">hisC</name>
    <name evidence="8" type="ORF">P6N53_10360</name>
</gene>
<feature type="modified residue" description="N6-(pyridoxal phosphate)lysine" evidence="6">
    <location>
        <position position="231"/>
    </location>
</feature>
<keyword evidence="3 6" id="KW-0032">Aminotransferase</keyword>
<dbReference type="InterPro" id="IPR004839">
    <property type="entry name" value="Aminotransferase_I/II_large"/>
</dbReference>
<dbReference type="PANTHER" id="PTHR43643:SF3">
    <property type="entry name" value="HISTIDINOL-PHOSPHATE AMINOTRANSFERASE"/>
    <property type="match status" value="1"/>
</dbReference>
<dbReference type="GO" id="GO:0000105">
    <property type="term" value="P:L-histidine biosynthetic process"/>
    <property type="evidence" value="ECO:0007669"/>
    <property type="project" value="UniProtKB-UniRule"/>
</dbReference>
<keyword evidence="4 6" id="KW-0808">Transferase</keyword>
<keyword evidence="5 6" id="KW-0663">Pyridoxal phosphate</keyword>
<accession>A0AAW7ZDV9</accession>
<comment type="subunit">
    <text evidence="2 6">Homodimer.</text>
</comment>
<dbReference type="Proteomes" id="UP001172911">
    <property type="component" value="Unassembled WGS sequence"/>
</dbReference>
<proteinExistence type="inferred from homology"/>
<evidence type="ECO:0000256" key="1">
    <source>
        <dbReference type="ARBA" id="ARBA00001933"/>
    </source>
</evidence>
<dbReference type="Pfam" id="PF00155">
    <property type="entry name" value="Aminotran_1_2"/>
    <property type="match status" value="1"/>
</dbReference>
<evidence type="ECO:0000256" key="4">
    <source>
        <dbReference type="ARBA" id="ARBA00022679"/>
    </source>
</evidence>
<name>A0AAW7ZDV9_9FIRM</name>
<evidence type="ECO:0000256" key="3">
    <source>
        <dbReference type="ARBA" id="ARBA00022576"/>
    </source>
</evidence>
<dbReference type="HAMAP" id="MF_01023">
    <property type="entry name" value="HisC_aminotrans_2"/>
    <property type="match status" value="1"/>
</dbReference>
<dbReference type="InterPro" id="IPR005861">
    <property type="entry name" value="HisP_aminotrans"/>
</dbReference>
<dbReference type="Gene3D" id="3.40.640.10">
    <property type="entry name" value="Type I PLP-dependent aspartate aminotransferase-like (Major domain)"/>
    <property type="match status" value="1"/>
</dbReference>
<keyword evidence="9" id="KW-1185">Reference proteome</keyword>
<dbReference type="CDD" id="cd00609">
    <property type="entry name" value="AAT_like"/>
    <property type="match status" value="1"/>
</dbReference>
<reference evidence="8" key="1">
    <citation type="journal article" date="2023" name="J. Hazard. Mater.">
        <title>Anaerobic biodegradation of pyrene and benzo[a]pyrene by a new sulfate-reducing Desulforamulus aquiferis strain DSA.</title>
        <authorList>
            <person name="Zhang Z."/>
            <person name="Sun J."/>
            <person name="Gong X."/>
            <person name="Wang C."/>
            <person name="Wang H."/>
        </authorList>
    </citation>
    <scope>NUCLEOTIDE SEQUENCE</scope>
    <source>
        <strain evidence="8">DSA</strain>
    </source>
</reference>
<keyword evidence="6" id="KW-0028">Amino-acid biosynthesis</keyword>
<sequence>MSLNKLECARPGVDKLQCFSRECPDLPVADIKKQLGVELVIKLSFNESPYGSSPRVQEALQEAIGALQLYPASYADGLCSAIAEDFRLSTNQVLIGNGADEVINLVVQAFVAPEQEVIVPFPTFGAYGAATHMVGGEVVKIPLAGWILDLEAMKAAITDKTKMIFICNPNNPTSTLLPFNQLAEFLAAIPEHIIVVVDEAYNEYTDNPEESSLIRLINSHANLLVIRTFSKIYGLAALRIGYLLGNEGLIQITQRVRPPFNVNLLGQVAALAAWRDQEHVITAKQQNTLQRELVINSLRKMGLACADSQTNFLLVDIGTDARPLFEFLLEKGIVVRPGFHFGLPQCLRISLGTSEENQLLLSEIETFINNK</sequence>
<evidence type="ECO:0000256" key="5">
    <source>
        <dbReference type="ARBA" id="ARBA00022898"/>
    </source>
</evidence>